<dbReference type="Gene3D" id="3.30.70.1290">
    <property type="entry name" value="Transposase IS200-like"/>
    <property type="match status" value="1"/>
</dbReference>
<dbReference type="GO" id="GO:0006313">
    <property type="term" value="P:DNA transposition"/>
    <property type="evidence" value="ECO:0007669"/>
    <property type="project" value="InterPro"/>
</dbReference>
<organism evidence="2 3">
    <name type="scientific">Methyloprofundus sedimenti</name>
    <dbReference type="NCBI Taxonomy" id="1420851"/>
    <lineage>
        <taxon>Bacteria</taxon>
        <taxon>Pseudomonadati</taxon>
        <taxon>Pseudomonadota</taxon>
        <taxon>Gammaproteobacteria</taxon>
        <taxon>Methylococcales</taxon>
        <taxon>Methylococcaceae</taxon>
        <taxon>Methyloprofundus</taxon>
    </lineage>
</organism>
<dbReference type="SMART" id="SM01321">
    <property type="entry name" value="Y1_Tnp"/>
    <property type="match status" value="1"/>
</dbReference>
<name>A0A1V8M8C4_9GAMM</name>
<reference evidence="2 3" key="1">
    <citation type="submission" date="2015-12" db="EMBL/GenBank/DDBJ databases">
        <authorList>
            <person name="Shamseldin A."/>
            <person name="Moawad H."/>
            <person name="Abd El-Rahim W.M."/>
            <person name="Sadowsky M.J."/>
        </authorList>
    </citation>
    <scope>NUCLEOTIDE SEQUENCE [LARGE SCALE GENOMIC DNA]</scope>
    <source>
        <strain evidence="2 3">WF1</strain>
    </source>
</reference>
<dbReference type="Proteomes" id="UP000191980">
    <property type="component" value="Unassembled WGS sequence"/>
</dbReference>
<dbReference type="InterPro" id="IPR002686">
    <property type="entry name" value="Transposase_17"/>
</dbReference>
<gene>
    <name evidence="2" type="ORF">AU255_07930</name>
</gene>
<dbReference type="SUPFAM" id="SSF143422">
    <property type="entry name" value="Transposase IS200-like"/>
    <property type="match status" value="1"/>
</dbReference>
<dbReference type="STRING" id="1420851.AU255_07930"/>
<dbReference type="AlphaFoldDB" id="A0A1V8M8C4"/>
<evidence type="ECO:0000313" key="2">
    <source>
        <dbReference type="EMBL" id="OQK17779.1"/>
    </source>
</evidence>
<dbReference type="PANTHER" id="PTHR34322">
    <property type="entry name" value="TRANSPOSASE, Y1_TNP DOMAIN-CONTAINING"/>
    <property type="match status" value="1"/>
</dbReference>
<dbReference type="InterPro" id="IPR036515">
    <property type="entry name" value="Transposase_17_sf"/>
</dbReference>
<keyword evidence="3" id="KW-1185">Reference proteome</keyword>
<dbReference type="GO" id="GO:0004803">
    <property type="term" value="F:transposase activity"/>
    <property type="evidence" value="ECO:0007669"/>
    <property type="project" value="InterPro"/>
</dbReference>
<dbReference type="RefSeq" id="WP_198942626.1">
    <property type="nucleotide sequence ID" value="NZ_LPUF01000001.1"/>
</dbReference>
<comment type="caution">
    <text evidence="2">The sequence shown here is derived from an EMBL/GenBank/DDBJ whole genome shotgun (WGS) entry which is preliminary data.</text>
</comment>
<sequence>MQRGNNRHTCFAAMEDYSAYISWLKEYSIKYAVDIHAWVLVTNHVHLLCTPQRDGAVSSMMQSVGRRYVQYFNDQYQRSGTLWEGRYKSCLVQAEKYLIEVYRYIEMNPVRAKMVEDPSKYVWSSYQVNALGKESDLCTPHPEYLRLGSTKSERMENYRALFAYHLEGDILNEIRLGLNKGMAIGHDRFKEEIEKLTGRRLKPQKVGRPIGWRKKMKGI</sequence>
<dbReference type="Pfam" id="PF01797">
    <property type="entry name" value="Y1_Tnp"/>
    <property type="match status" value="1"/>
</dbReference>
<dbReference type="GO" id="GO:0003677">
    <property type="term" value="F:DNA binding"/>
    <property type="evidence" value="ECO:0007669"/>
    <property type="project" value="InterPro"/>
</dbReference>
<accession>A0A1V8M8C4</accession>
<evidence type="ECO:0000259" key="1">
    <source>
        <dbReference type="SMART" id="SM01321"/>
    </source>
</evidence>
<protein>
    <submittedName>
        <fullName evidence="2">Transposase</fullName>
    </submittedName>
</protein>
<dbReference type="EMBL" id="LPUF01000001">
    <property type="protein sequence ID" value="OQK17779.1"/>
    <property type="molecule type" value="Genomic_DNA"/>
</dbReference>
<dbReference type="PANTHER" id="PTHR34322:SF2">
    <property type="entry name" value="TRANSPOSASE IS200-LIKE DOMAIN-CONTAINING PROTEIN"/>
    <property type="match status" value="1"/>
</dbReference>
<proteinExistence type="predicted"/>
<evidence type="ECO:0000313" key="3">
    <source>
        <dbReference type="Proteomes" id="UP000191980"/>
    </source>
</evidence>
<feature type="domain" description="Transposase IS200-like" evidence="1">
    <location>
        <begin position="1"/>
        <end position="108"/>
    </location>
</feature>